<accession>A0A316YGV0</accession>
<dbReference type="GO" id="GO:0019752">
    <property type="term" value="P:carboxylic acid metabolic process"/>
    <property type="evidence" value="ECO:0007669"/>
    <property type="project" value="InterPro"/>
</dbReference>
<dbReference type="RefSeq" id="XP_025375590.1">
    <property type="nucleotide sequence ID" value="XM_025518159.1"/>
</dbReference>
<dbReference type="PANTHER" id="PTHR45677:SF8">
    <property type="entry name" value="CYSTEINE SULFINIC ACID DECARBOXYLASE"/>
    <property type="match status" value="1"/>
</dbReference>
<evidence type="ECO:0000256" key="5">
    <source>
        <dbReference type="ARBA" id="ARBA00023239"/>
    </source>
</evidence>
<dbReference type="Gene3D" id="3.40.640.10">
    <property type="entry name" value="Type I PLP-dependent aspartate aminotransferase-like (Major domain)"/>
    <property type="match status" value="1"/>
</dbReference>
<dbReference type="InterPro" id="IPR015421">
    <property type="entry name" value="PyrdxlP-dep_Trfase_major"/>
</dbReference>
<dbReference type="GO" id="GO:0016740">
    <property type="term" value="F:transferase activity"/>
    <property type="evidence" value="ECO:0007669"/>
    <property type="project" value="UniProtKB-KW"/>
</dbReference>
<dbReference type="Pfam" id="PF00282">
    <property type="entry name" value="Pyridoxal_deC"/>
    <property type="match status" value="1"/>
</dbReference>
<evidence type="ECO:0000256" key="2">
    <source>
        <dbReference type="ARBA" id="ARBA00009533"/>
    </source>
</evidence>
<evidence type="ECO:0000256" key="7">
    <source>
        <dbReference type="RuleBase" id="RU000382"/>
    </source>
</evidence>
<keyword evidence="9" id="KW-0808">Transferase</keyword>
<keyword evidence="3" id="KW-0210">Decarboxylase</keyword>
<dbReference type="GeneID" id="37040075"/>
<dbReference type="OrthoDB" id="2161780at2759"/>
<gene>
    <name evidence="9" type="ORF">FA10DRAFT_162374</name>
</gene>
<evidence type="ECO:0000313" key="10">
    <source>
        <dbReference type="Proteomes" id="UP000245768"/>
    </source>
</evidence>
<evidence type="ECO:0000313" key="9">
    <source>
        <dbReference type="EMBL" id="PWN88392.1"/>
    </source>
</evidence>
<sequence length="562" mass="61085">MTMARDTSEAIRAATNGQHDAHGAAMSSNSEKVARYLEVIQKLVTAWMKEGENDRTPVAKWSDSKSLRENVRLRVHEGDGVGDEALFEAMSEVLDNSVNPWTGRFLDKLYAAPQPLGVASETLLAAINANAHVMSASPMLCLAEECCASAFARLCGWDEARSDGLTMPGGSSSNTLAVQTALSTLFPFFHTDGVLGIGQELANRGLQGRSAAACRPLIFTSEQSHYSLDKAAIACGLGLSSVVKVACDDRGRMDPKELELLLSAAFSKENTASSPRGFPFFVNATSGSTVMGSFDQLDEIAAVCRKQPHPVWLHVDASWGGPVLFSQSARKLMSGIEAADSMAINPHKLLNIPLQCSFALFRNGNALDNNALDAPYLFHGRDSTSKEQKDAERKLARRENPALMAYGCGRRGDALKMYLAWLSAGSVGFARHVERGMSLAREIVDLIRTPAYASRLELGPASASDEDDDGPAFLQVCFRPALPQGQSFKEEQERSEILSKATRHVYETLKVRKRFAVDFAPLPRGIGDFIRLVTHPSTTVENLRDLVEQVAVIGEEYLSREG</sequence>
<dbReference type="GO" id="GO:0016831">
    <property type="term" value="F:carboxy-lyase activity"/>
    <property type="evidence" value="ECO:0007669"/>
    <property type="project" value="UniProtKB-KW"/>
</dbReference>
<dbReference type="InterPro" id="IPR015424">
    <property type="entry name" value="PyrdxlP-dep_Trfase"/>
</dbReference>
<feature type="modified residue" description="N6-(pyridoxal phosphate)lysine" evidence="6">
    <location>
        <position position="348"/>
    </location>
</feature>
<dbReference type="InterPro" id="IPR002129">
    <property type="entry name" value="PyrdxlP-dep_de-COase"/>
</dbReference>
<feature type="region of interest" description="Disordered" evidence="8">
    <location>
        <begin position="1"/>
        <end position="27"/>
    </location>
</feature>
<comment type="cofactor">
    <cofactor evidence="1 6 7">
        <name>pyridoxal 5'-phosphate</name>
        <dbReference type="ChEBI" id="CHEBI:597326"/>
    </cofactor>
</comment>
<dbReference type="Proteomes" id="UP000245768">
    <property type="component" value="Unassembled WGS sequence"/>
</dbReference>
<evidence type="ECO:0000256" key="1">
    <source>
        <dbReference type="ARBA" id="ARBA00001933"/>
    </source>
</evidence>
<keyword evidence="5 7" id="KW-0456">Lyase</keyword>
<reference evidence="9 10" key="1">
    <citation type="journal article" date="2018" name="Mol. Biol. Evol.">
        <title>Broad Genomic Sampling Reveals a Smut Pathogenic Ancestry of the Fungal Clade Ustilaginomycotina.</title>
        <authorList>
            <person name="Kijpornyongpan T."/>
            <person name="Mondo S.J."/>
            <person name="Barry K."/>
            <person name="Sandor L."/>
            <person name="Lee J."/>
            <person name="Lipzen A."/>
            <person name="Pangilinan J."/>
            <person name="LaButti K."/>
            <person name="Hainaut M."/>
            <person name="Henrissat B."/>
            <person name="Grigoriev I.V."/>
            <person name="Spatafora J.W."/>
            <person name="Aime M.C."/>
        </authorList>
    </citation>
    <scope>NUCLEOTIDE SEQUENCE [LARGE SCALE GENOMIC DNA]</scope>
    <source>
        <strain evidence="9 10">MCA 4198</strain>
    </source>
</reference>
<dbReference type="GO" id="GO:0005737">
    <property type="term" value="C:cytoplasm"/>
    <property type="evidence" value="ECO:0007669"/>
    <property type="project" value="TreeGrafter"/>
</dbReference>
<evidence type="ECO:0000256" key="6">
    <source>
        <dbReference type="PIRSR" id="PIRSR602129-50"/>
    </source>
</evidence>
<keyword evidence="10" id="KW-1185">Reference proteome</keyword>
<dbReference type="InParanoid" id="A0A316YGV0"/>
<dbReference type="EMBL" id="KZ819638">
    <property type="protein sequence ID" value="PWN88392.1"/>
    <property type="molecule type" value="Genomic_DNA"/>
</dbReference>
<evidence type="ECO:0000256" key="3">
    <source>
        <dbReference type="ARBA" id="ARBA00022793"/>
    </source>
</evidence>
<evidence type="ECO:0000256" key="4">
    <source>
        <dbReference type="ARBA" id="ARBA00022898"/>
    </source>
</evidence>
<comment type="similarity">
    <text evidence="2 7">Belongs to the group II decarboxylase family.</text>
</comment>
<protein>
    <submittedName>
        <fullName evidence="9">PLP-dependent transferase</fullName>
    </submittedName>
</protein>
<keyword evidence="4 6" id="KW-0663">Pyridoxal phosphate</keyword>
<dbReference type="PANTHER" id="PTHR45677">
    <property type="entry name" value="GLUTAMATE DECARBOXYLASE-RELATED"/>
    <property type="match status" value="1"/>
</dbReference>
<proteinExistence type="inferred from homology"/>
<dbReference type="SUPFAM" id="SSF53383">
    <property type="entry name" value="PLP-dependent transferases"/>
    <property type="match status" value="1"/>
</dbReference>
<evidence type="ECO:0000256" key="8">
    <source>
        <dbReference type="SAM" id="MobiDB-lite"/>
    </source>
</evidence>
<name>A0A316YGV0_9BASI</name>
<dbReference type="Gene3D" id="3.90.1150.170">
    <property type="match status" value="1"/>
</dbReference>
<organism evidence="9 10">
    <name type="scientific">Acaromyces ingoldii</name>
    <dbReference type="NCBI Taxonomy" id="215250"/>
    <lineage>
        <taxon>Eukaryota</taxon>
        <taxon>Fungi</taxon>
        <taxon>Dikarya</taxon>
        <taxon>Basidiomycota</taxon>
        <taxon>Ustilaginomycotina</taxon>
        <taxon>Exobasidiomycetes</taxon>
        <taxon>Exobasidiales</taxon>
        <taxon>Cryptobasidiaceae</taxon>
        <taxon>Acaromyces</taxon>
    </lineage>
</organism>
<dbReference type="AlphaFoldDB" id="A0A316YGV0"/>
<dbReference type="STRING" id="215250.A0A316YGV0"/>
<dbReference type="GO" id="GO:0030170">
    <property type="term" value="F:pyridoxal phosphate binding"/>
    <property type="evidence" value="ECO:0007669"/>
    <property type="project" value="InterPro"/>
</dbReference>